<gene>
    <name evidence="2" type="ORF">J2W48_001712</name>
</gene>
<feature type="transmembrane region" description="Helical" evidence="1">
    <location>
        <begin position="31"/>
        <end position="50"/>
    </location>
</feature>
<evidence type="ECO:0000313" key="3">
    <source>
        <dbReference type="Proteomes" id="UP001269081"/>
    </source>
</evidence>
<accession>A0ABU1Y6D1</accession>
<organism evidence="2 3">
    <name type="scientific">Flavobacterium piscis</name>
    <dbReference type="NCBI Taxonomy" id="1114874"/>
    <lineage>
        <taxon>Bacteria</taxon>
        <taxon>Pseudomonadati</taxon>
        <taxon>Bacteroidota</taxon>
        <taxon>Flavobacteriia</taxon>
        <taxon>Flavobacteriales</taxon>
        <taxon>Flavobacteriaceae</taxon>
        <taxon>Flavobacterium</taxon>
    </lineage>
</organism>
<evidence type="ECO:0000313" key="2">
    <source>
        <dbReference type="EMBL" id="MDR7209774.1"/>
    </source>
</evidence>
<keyword evidence="1" id="KW-0472">Membrane</keyword>
<reference evidence="2 3" key="1">
    <citation type="submission" date="2023-07" db="EMBL/GenBank/DDBJ databases">
        <title>Sorghum-associated microbial communities from plants grown in Nebraska, USA.</title>
        <authorList>
            <person name="Schachtman D."/>
        </authorList>
    </citation>
    <scope>NUCLEOTIDE SEQUENCE [LARGE SCALE GENOMIC DNA]</scope>
    <source>
        <strain evidence="2 3">4129</strain>
    </source>
</reference>
<evidence type="ECO:0000256" key="1">
    <source>
        <dbReference type="SAM" id="Phobius"/>
    </source>
</evidence>
<protein>
    <submittedName>
        <fullName evidence="2">Uncharacterized protein</fullName>
    </submittedName>
</protein>
<keyword evidence="1" id="KW-1133">Transmembrane helix</keyword>
<dbReference type="Proteomes" id="UP001269081">
    <property type="component" value="Unassembled WGS sequence"/>
</dbReference>
<name>A0ABU1Y6D1_9FLAO</name>
<sequence>MYKSVKIMTWVVVAIMMLNASQHFLSDKMFANMMFLLLIALIINIISLAFKKDYK</sequence>
<comment type="caution">
    <text evidence="2">The sequence shown here is derived from an EMBL/GenBank/DDBJ whole genome shotgun (WGS) entry which is preliminary data.</text>
</comment>
<feature type="transmembrane region" description="Helical" evidence="1">
    <location>
        <begin position="7"/>
        <end position="25"/>
    </location>
</feature>
<proteinExistence type="predicted"/>
<dbReference type="EMBL" id="JAVDWQ010000004">
    <property type="protein sequence ID" value="MDR7209774.1"/>
    <property type="molecule type" value="Genomic_DNA"/>
</dbReference>
<keyword evidence="1" id="KW-0812">Transmembrane</keyword>
<keyword evidence="3" id="KW-1185">Reference proteome</keyword>